<accession>A0A835MSG6</accession>
<dbReference type="Proteomes" id="UP000657918">
    <property type="component" value="Unassembled WGS sequence"/>
</dbReference>
<name>A0A835MSG6_9ROSI</name>
<proteinExistence type="predicted"/>
<dbReference type="EMBL" id="JADGMS010000009">
    <property type="protein sequence ID" value="KAF9675950.1"/>
    <property type="molecule type" value="Genomic_DNA"/>
</dbReference>
<gene>
    <name evidence="1" type="ORF">SADUNF_Sadunf09G0087300</name>
</gene>
<organism evidence="1 2">
    <name type="scientific">Salix dunnii</name>
    <dbReference type="NCBI Taxonomy" id="1413687"/>
    <lineage>
        <taxon>Eukaryota</taxon>
        <taxon>Viridiplantae</taxon>
        <taxon>Streptophyta</taxon>
        <taxon>Embryophyta</taxon>
        <taxon>Tracheophyta</taxon>
        <taxon>Spermatophyta</taxon>
        <taxon>Magnoliopsida</taxon>
        <taxon>eudicotyledons</taxon>
        <taxon>Gunneridae</taxon>
        <taxon>Pentapetalae</taxon>
        <taxon>rosids</taxon>
        <taxon>fabids</taxon>
        <taxon>Malpighiales</taxon>
        <taxon>Salicaceae</taxon>
        <taxon>Saliceae</taxon>
        <taxon>Salix</taxon>
    </lineage>
</organism>
<evidence type="ECO:0000313" key="1">
    <source>
        <dbReference type="EMBL" id="KAF9675950.1"/>
    </source>
</evidence>
<sequence length="82" mass="9508">MSQRNFKSWHVSVSAHVKSLNLRDSVRTGHLQFYKWKRRSEIGIGEFILTIWLLLNLNHGGQLHSYTAKISSDGSETLWLIL</sequence>
<comment type="caution">
    <text evidence="1">The sequence shown here is derived from an EMBL/GenBank/DDBJ whole genome shotgun (WGS) entry which is preliminary data.</text>
</comment>
<protein>
    <submittedName>
        <fullName evidence="1">Uncharacterized protein</fullName>
    </submittedName>
</protein>
<keyword evidence="2" id="KW-1185">Reference proteome</keyword>
<reference evidence="1 2" key="1">
    <citation type="submission" date="2020-10" db="EMBL/GenBank/DDBJ databases">
        <title>Plant Genome Project.</title>
        <authorList>
            <person name="Zhang R.-G."/>
        </authorList>
    </citation>
    <scope>NUCLEOTIDE SEQUENCE [LARGE SCALE GENOMIC DNA]</scope>
    <source>
        <strain evidence="1">FAFU-HL-1</strain>
        <tissue evidence="1">Leaf</tissue>
    </source>
</reference>
<dbReference type="AlphaFoldDB" id="A0A835MSG6"/>
<evidence type="ECO:0000313" key="2">
    <source>
        <dbReference type="Proteomes" id="UP000657918"/>
    </source>
</evidence>